<dbReference type="EMBL" id="FZOF01000034">
    <property type="protein sequence ID" value="SNT52952.1"/>
    <property type="molecule type" value="Genomic_DNA"/>
</dbReference>
<name>A0A239NEK8_9ACTN</name>
<keyword evidence="2" id="KW-1185">Reference proteome</keyword>
<sequence>MTWGEVGSLSLWDSLSGVRLCGGLLHDSMQELPMGAFLRADAVRAEVPVHGLADVHAGSPGTGSRWWCSPDRGARPCRASGGSTGCSLRCGGCCRTPCRLVRYRAGCWGGSTSLPTAEIFRRRPRARVEACRLRPLRHLRQPVAEMDRAADAELVAMFAACRSARDRLVVLLLNGTGPAFCPCPGGTGKGPPARLNTHRHRVRYKPDEGRIRGTTACPPSMVSNARTTTGCWQAAAPLLQSCRGRSHIADTRCDV</sequence>
<evidence type="ECO:0000313" key="1">
    <source>
        <dbReference type="EMBL" id="SNT52952.1"/>
    </source>
</evidence>
<proteinExistence type="predicted"/>
<organism evidence="1 2">
    <name type="scientific">Actinacidiphila glaucinigra</name>
    <dbReference type="NCBI Taxonomy" id="235986"/>
    <lineage>
        <taxon>Bacteria</taxon>
        <taxon>Bacillati</taxon>
        <taxon>Actinomycetota</taxon>
        <taxon>Actinomycetes</taxon>
        <taxon>Kitasatosporales</taxon>
        <taxon>Streptomycetaceae</taxon>
        <taxon>Actinacidiphila</taxon>
    </lineage>
</organism>
<reference evidence="1 2" key="1">
    <citation type="submission" date="2017-06" db="EMBL/GenBank/DDBJ databases">
        <authorList>
            <person name="Kim H.J."/>
            <person name="Triplett B.A."/>
        </authorList>
    </citation>
    <scope>NUCLEOTIDE SEQUENCE [LARGE SCALE GENOMIC DNA]</scope>
    <source>
        <strain evidence="1 2">CGMCC 4.1858</strain>
    </source>
</reference>
<evidence type="ECO:0000313" key="2">
    <source>
        <dbReference type="Proteomes" id="UP000198280"/>
    </source>
</evidence>
<dbReference type="AlphaFoldDB" id="A0A239NEK8"/>
<protein>
    <submittedName>
        <fullName evidence="1">Uncharacterized protein</fullName>
    </submittedName>
</protein>
<accession>A0A239NEK8</accession>
<dbReference type="Proteomes" id="UP000198280">
    <property type="component" value="Unassembled WGS sequence"/>
</dbReference>
<gene>
    <name evidence="1" type="ORF">SAMN05216252_13465</name>
</gene>